<dbReference type="eggNOG" id="COG0803">
    <property type="taxonomic scope" value="Bacteria"/>
</dbReference>
<protein>
    <recommendedName>
        <fullName evidence="5">DUF2796 domain-containing protein</fullName>
    </recommendedName>
</protein>
<feature type="signal peptide" evidence="2">
    <location>
        <begin position="1"/>
        <end position="25"/>
    </location>
</feature>
<dbReference type="STRING" id="765913.ThidrDRAFT_1845"/>
<evidence type="ECO:0000256" key="2">
    <source>
        <dbReference type="SAM" id="SignalP"/>
    </source>
</evidence>
<evidence type="ECO:0000313" key="4">
    <source>
        <dbReference type="Proteomes" id="UP000004200"/>
    </source>
</evidence>
<evidence type="ECO:0000313" key="3">
    <source>
        <dbReference type="EMBL" id="EGV31644.1"/>
    </source>
</evidence>
<feature type="compositionally biased region" description="Basic and acidic residues" evidence="1">
    <location>
        <begin position="123"/>
        <end position="145"/>
    </location>
</feature>
<keyword evidence="4" id="KW-1185">Reference proteome</keyword>
<dbReference type="OrthoDB" id="7346546at2"/>
<evidence type="ECO:0008006" key="5">
    <source>
        <dbReference type="Google" id="ProtNLM"/>
    </source>
</evidence>
<reference evidence="3 4" key="1">
    <citation type="submission" date="2011-06" db="EMBL/GenBank/DDBJ databases">
        <title>The draft genome of Thiorhodococcus drewsii AZ1.</title>
        <authorList>
            <consortium name="US DOE Joint Genome Institute (JGI-PGF)"/>
            <person name="Lucas S."/>
            <person name="Han J."/>
            <person name="Lapidus A."/>
            <person name="Cheng J.-F."/>
            <person name="Goodwin L."/>
            <person name="Pitluck S."/>
            <person name="Peters L."/>
            <person name="Land M.L."/>
            <person name="Hauser L."/>
            <person name="Vogl K."/>
            <person name="Liu Z."/>
            <person name="Imhoff J."/>
            <person name="Thiel V."/>
            <person name="Frigaard N.-U."/>
            <person name="Bryant D.A."/>
            <person name="Woyke T.J."/>
        </authorList>
    </citation>
    <scope>NUCLEOTIDE SEQUENCE [LARGE SCALE GENOMIC DNA]</scope>
    <source>
        <strain evidence="3 4">AZ1</strain>
    </source>
</reference>
<dbReference type="EMBL" id="AFWT01000011">
    <property type="protein sequence ID" value="EGV31644.1"/>
    <property type="molecule type" value="Genomic_DNA"/>
</dbReference>
<keyword evidence="2" id="KW-0732">Signal</keyword>
<feature type="region of interest" description="Disordered" evidence="1">
    <location>
        <begin position="117"/>
        <end position="145"/>
    </location>
</feature>
<accession>G2E0M2</accession>
<organism evidence="3 4">
    <name type="scientific">Thiorhodococcus drewsii AZ1</name>
    <dbReference type="NCBI Taxonomy" id="765913"/>
    <lineage>
        <taxon>Bacteria</taxon>
        <taxon>Pseudomonadati</taxon>
        <taxon>Pseudomonadota</taxon>
        <taxon>Gammaproteobacteria</taxon>
        <taxon>Chromatiales</taxon>
        <taxon>Chromatiaceae</taxon>
        <taxon>Thiorhodococcus</taxon>
    </lineage>
</organism>
<sequence>MNWKRIALTAYMLTPLTLVAPVAMAADELDHEHRQHGAHVHGEGELLIALEDATLEMSFRIPGMDLVGFEHAATTPEEKETIQNMKAYLRNGDQVFELTGSPECRLQRSSALFAMTSHAHHHHDGDEEPGHADHHEEHQDGEHSGHAEFHVKYTYACAQPEQLETIVFKIFEGHEAIQKVKAVTIVADEQSAATLTADHPTIRIKECRLELGGRCLM</sequence>
<dbReference type="Pfam" id="PF10986">
    <property type="entry name" value="ZrgA"/>
    <property type="match status" value="1"/>
</dbReference>
<proteinExistence type="predicted"/>
<dbReference type="AlphaFoldDB" id="G2E0M2"/>
<dbReference type="InterPro" id="IPR021253">
    <property type="entry name" value="ZrgA-like"/>
</dbReference>
<dbReference type="RefSeq" id="WP_007040559.1">
    <property type="nucleotide sequence ID" value="NZ_AFWT01000011.1"/>
</dbReference>
<gene>
    <name evidence="3" type="ORF">ThidrDRAFT_1845</name>
</gene>
<name>G2E0M2_9GAMM</name>
<feature type="chain" id="PRO_5003428282" description="DUF2796 domain-containing protein" evidence="2">
    <location>
        <begin position="26"/>
        <end position="217"/>
    </location>
</feature>
<dbReference type="PATRIC" id="fig|765913.3.peg.1872"/>
<evidence type="ECO:0000256" key="1">
    <source>
        <dbReference type="SAM" id="MobiDB-lite"/>
    </source>
</evidence>
<comment type="caution">
    <text evidence="3">The sequence shown here is derived from an EMBL/GenBank/DDBJ whole genome shotgun (WGS) entry which is preliminary data.</text>
</comment>
<dbReference type="Proteomes" id="UP000004200">
    <property type="component" value="Unassembled WGS sequence"/>
</dbReference>